<dbReference type="AlphaFoldDB" id="K5X9N8"/>
<dbReference type="HOGENOM" id="CLU_017862_0_0_1"/>
<feature type="compositionally biased region" description="Polar residues" evidence="2">
    <location>
        <begin position="707"/>
        <end position="719"/>
    </location>
</feature>
<reference evidence="5" key="1">
    <citation type="journal article" date="2012" name="Proc. Natl. Acad. Sci. U.S.A.">
        <title>Genome sequence of the button mushroom Agaricus bisporus reveals mechanisms governing adaptation to a humic-rich ecological niche.</title>
        <authorList>
            <person name="Morin E."/>
            <person name="Kohler A."/>
            <person name="Baker A.R."/>
            <person name="Foulongne-Oriol M."/>
            <person name="Lombard V."/>
            <person name="Nagy L.G."/>
            <person name="Ohm R.A."/>
            <person name="Patyshakuliyeva A."/>
            <person name="Brun A."/>
            <person name="Aerts A.L."/>
            <person name="Bailey A.M."/>
            <person name="Billette C."/>
            <person name="Coutinho P.M."/>
            <person name="Deakin G."/>
            <person name="Doddapaneni H."/>
            <person name="Floudas D."/>
            <person name="Grimwood J."/>
            <person name="Hilden K."/>
            <person name="Kuees U."/>
            <person name="LaButti K.M."/>
            <person name="Lapidus A."/>
            <person name="Lindquist E.A."/>
            <person name="Lucas S.M."/>
            <person name="Murat C."/>
            <person name="Riley R.W."/>
            <person name="Salamov A.A."/>
            <person name="Schmutz J."/>
            <person name="Subramanian V."/>
            <person name="Woesten H.A.B."/>
            <person name="Xu J."/>
            <person name="Eastwood D.C."/>
            <person name="Foster G.D."/>
            <person name="Sonnenberg A.S."/>
            <person name="Cullen D."/>
            <person name="de Vries R.P."/>
            <person name="Lundell T."/>
            <person name="Hibbett D.S."/>
            <person name="Henrissat B."/>
            <person name="Burton K.S."/>
            <person name="Kerrigan R.W."/>
            <person name="Challen M.P."/>
            <person name="Grigoriev I.V."/>
            <person name="Martin F."/>
        </authorList>
    </citation>
    <scope>NUCLEOTIDE SEQUENCE [LARGE SCALE GENOMIC DNA]</scope>
    <source>
        <strain evidence="5">JB137-S8 / ATCC MYA-4627 / FGSC 10392</strain>
    </source>
</reference>
<sequence>MATRSNETPTRPRPPAKVRRSLAKRSTTPPPAYASTFPFPSDNHGMQTINAANSWGGEDTPSEENDDDLSWLNEKSKDELTDLLVKADTLIKERENELSLTSAACKALYDNNVALKNKHEAFFDRVPLNQSSISSPNVSPHISFSPLQPSSLTRSTSTIESPTEHVLPRTYALRRGTMPMIDISFLADQNAELLSKLEKLEAEASSADVTGRRELRRLEKDIRLLKEDLEKTQAKSNELEEKAKSGFGLGAEKVIEEAWKRKKERQQKLNTLRSAGRVVRSTPPNFAPDAPSLFSSGSHSSPDLSTLEEITDSGESTMTEQPERSTIQPDQQLIAKLLEKIQELETTNGKILEHQTETATRLQAVQRETEFITRVYERLNQDEGQHGFDEAEARDQPSDLANKFGRSHRTLPSQLLSAKVKRQRSFHKNDSRSRGSLMGLFDDPPPNTSTPQKHKKYSLPIPFSESSWHRPRHQSAYSMSSGGLASPALSILSLYSPPPRHGDDVISNIAVGPSLAKELGDSWDAGDSTNTTRPRSLSDVSVFSGSPCSHSQALSIEHEDRDASLHPSTVPTNSLQLSIEPPTPHKMGSLTKHQESLLIGNMSPRFRVARSLRAHNYRYTEGRYPEPMGSLHRQIKFVADDSSPTPTRGPSGGPLFAEAFQVMMDEFDDTGARLESQVTDDSRSPSPDDDKYTDAKEALDEADEENSSANVSMDSGTSENAHRFYEGTPSSTIVSQRGKATQSRFGGIMVEVWMWLQFVMIMFVFVWVMARRGPKSVLKEAERKRTLSIKKRA</sequence>
<feature type="compositionally biased region" description="Polar residues" evidence="2">
    <location>
        <begin position="527"/>
        <end position="554"/>
    </location>
</feature>
<dbReference type="GeneID" id="18822266"/>
<dbReference type="KEGG" id="abp:AGABI1DRAFT106271"/>
<dbReference type="OrthoDB" id="2670688at2759"/>
<dbReference type="Proteomes" id="UP000008493">
    <property type="component" value="Unassembled WGS sequence"/>
</dbReference>
<keyword evidence="3" id="KW-1133">Transmembrane helix</keyword>
<keyword evidence="3" id="KW-0812">Transmembrane</keyword>
<evidence type="ECO:0000256" key="1">
    <source>
        <dbReference type="SAM" id="Coils"/>
    </source>
</evidence>
<feature type="coiled-coil region" evidence="1">
    <location>
        <begin position="183"/>
        <end position="242"/>
    </location>
</feature>
<feature type="compositionally biased region" description="Polar residues" evidence="2">
    <location>
        <begin position="134"/>
        <end position="161"/>
    </location>
</feature>
<proteinExistence type="predicted"/>
<feature type="compositionally biased region" description="Basic residues" evidence="2">
    <location>
        <begin position="14"/>
        <end position="23"/>
    </location>
</feature>
<accession>K5X9N8</accession>
<protein>
    <submittedName>
        <fullName evidence="4">Uncharacterized protein</fullName>
    </submittedName>
</protein>
<dbReference type="eggNOG" id="ENOG502S7W9">
    <property type="taxonomic scope" value="Eukaryota"/>
</dbReference>
<evidence type="ECO:0000313" key="4">
    <source>
        <dbReference type="EMBL" id="EKM79953.1"/>
    </source>
</evidence>
<feature type="region of interest" description="Disordered" evidence="2">
    <location>
        <begin position="1"/>
        <end position="69"/>
    </location>
</feature>
<evidence type="ECO:0000313" key="5">
    <source>
        <dbReference type="Proteomes" id="UP000008493"/>
    </source>
</evidence>
<name>K5X9N8_AGABU</name>
<dbReference type="STRING" id="597362.K5X9N8"/>
<evidence type="ECO:0000256" key="2">
    <source>
        <dbReference type="SAM" id="MobiDB-lite"/>
    </source>
</evidence>
<feature type="region of interest" description="Disordered" evidence="2">
    <location>
        <begin position="134"/>
        <end position="163"/>
    </location>
</feature>
<dbReference type="OMA" id="QETENMS"/>
<feature type="compositionally biased region" description="Low complexity" evidence="2">
    <location>
        <begin position="292"/>
        <end position="306"/>
    </location>
</feature>
<feature type="compositionally biased region" description="Basic and acidic residues" evidence="2">
    <location>
        <begin position="680"/>
        <end position="699"/>
    </location>
</feature>
<feature type="compositionally biased region" description="Polar residues" evidence="2">
    <location>
        <begin position="566"/>
        <end position="577"/>
    </location>
</feature>
<dbReference type="InParanoid" id="K5X9N8"/>
<organism evidence="4 5">
    <name type="scientific">Agaricus bisporus var. burnettii (strain JB137-S8 / ATCC MYA-4627 / FGSC 10392)</name>
    <name type="common">White button mushroom</name>
    <dbReference type="NCBI Taxonomy" id="597362"/>
    <lineage>
        <taxon>Eukaryota</taxon>
        <taxon>Fungi</taxon>
        <taxon>Dikarya</taxon>
        <taxon>Basidiomycota</taxon>
        <taxon>Agaricomycotina</taxon>
        <taxon>Agaricomycetes</taxon>
        <taxon>Agaricomycetidae</taxon>
        <taxon>Agaricales</taxon>
        <taxon>Agaricineae</taxon>
        <taxon>Agaricaceae</taxon>
        <taxon>Agaricus</taxon>
    </lineage>
</organism>
<feature type="region of interest" description="Disordered" evidence="2">
    <location>
        <begin position="418"/>
        <end position="458"/>
    </location>
</feature>
<feature type="region of interest" description="Disordered" evidence="2">
    <location>
        <begin position="279"/>
        <end position="306"/>
    </location>
</feature>
<feature type="region of interest" description="Disordered" evidence="2">
    <location>
        <begin position="674"/>
        <end position="730"/>
    </location>
</feature>
<keyword evidence="1" id="KW-0175">Coiled coil</keyword>
<feature type="compositionally biased region" description="Polar residues" evidence="2">
    <location>
        <begin position="44"/>
        <end position="53"/>
    </location>
</feature>
<keyword evidence="3" id="KW-0472">Membrane</keyword>
<feature type="compositionally biased region" description="Acidic residues" evidence="2">
    <location>
        <begin position="60"/>
        <end position="69"/>
    </location>
</feature>
<dbReference type="RefSeq" id="XP_007329245.1">
    <property type="nucleotide sequence ID" value="XM_007329183.1"/>
</dbReference>
<feature type="region of interest" description="Disordered" evidence="2">
    <location>
        <begin position="519"/>
        <end position="589"/>
    </location>
</feature>
<dbReference type="EMBL" id="JH971389">
    <property type="protein sequence ID" value="EKM79953.1"/>
    <property type="molecule type" value="Genomic_DNA"/>
</dbReference>
<gene>
    <name evidence="4" type="ORF">AGABI1DRAFT_106271</name>
</gene>
<evidence type="ECO:0000256" key="3">
    <source>
        <dbReference type="SAM" id="Phobius"/>
    </source>
</evidence>
<keyword evidence="5" id="KW-1185">Reference proteome</keyword>
<feature type="transmembrane region" description="Helical" evidence="3">
    <location>
        <begin position="752"/>
        <end position="770"/>
    </location>
</feature>